<dbReference type="InterPro" id="IPR046198">
    <property type="entry name" value="DUF6230"/>
</dbReference>
<sequence length="261" mass="25782">MNAFLTASRTARGRLALLGAHGARAAADWNARMLAEAAEPVRRGTRWGRGALALVPSCLAVGALGAALAQGALAANFSVTGQPFTLTSNGVSGTGFGAIVNTPAVGRPDGTTATDTAMARVGFASAGLAGLCGIVHQSIAGVPYSLLLTGGQQVTAAPPADFTTDIDASNLYIQATELQAYGPTTLQNAVLGQSADQVTVAGKPLTGALPGGFGLGSAGGEGGSSIKLHGLHATAYDAEMAGALVLPDLKLRVVAGTATTC</sequence>
<name>A0A918T3H2_9ACTN</name>
<protein>
    <submittedName>
        <fullName evidence="1">Cholesterol esterase</fullName>
    </submittedName>
</protein>
<dbReference type="EMBL" id="BMUL01000007">
    <property type="protein sequence ID" value="GHA84416.1"/>
    <property type="molecule type" value="Genomic_DNA"/>
</dbReference>
<organism evidence="1 2">
    <name type="scientific">Streptomyces termitum</name>
    <dbReference type="NCBI Taxonomy" id="67368"/>
    <lineage>
        <taxon>Bacteria</taxon>
        <taxon>Bacillati</taxon>
        <taxon>Actinomycetota</taxon>
        <taxon>Actinomycetes</taxon>
        <taxon>Kitasatosporales</taxon>
        <taxon>Streptomycetaceae</taxon>
        <taxon>Streptomyces</taxon>
    </lineage>
</organism>
<evidence type="ECO:0000313" key="1">
    <source>
        <dbReference type="EMBL" id="GHA84416.1"/>
    </source>
</evidence>
<dbReference type="AlphaFoldDB" id="A0A918T3H2"/>
<keyword evidence="2" id="KW-1185">Reference proteome</keyword>
<reference evidence="1" key="1">
    <citation type="journal article" date="2014" name="Int. J. Syst. Evol. Microbiol.">
        <title>Complete genome sequence of Corynebacterium casei LMG S-19264T (=DSM 44701T), isolated from a smear-ripened cheese.</title>
        <authorList>
            <consortium name="US DOE Joint Genome Institute (JGI-PGF)"/>
            <person name="Walter F."/>
            <person name="Albersmeier A."/>
            <person name="Kalinowski J."/>
            <person name="Ruckert C."/>
        </authorList>
    </citation>
    <scope>NUCLEOTIDE SEQUENCE</scope>
    <source>
        <strain evidence="1">JCM 4518</strain>
    </source>
</reference>
<dbReference type="Pfam" id="PF19741">
    <property type="entry name" value="DUF6230"/>
    <property type="match status" value="1"/>
</dbReference>
<proteinExistence type="predicted"/>
<dbReference type="RefSeq" id="WP_229849770.1">
    <property type="nucleotide sequence ID" value="NZ_BMUL01000007.1"/>
</dbReference>
<reference evidence="1" key="2">
    <citation type="submission" date="2020-09" db="EMBL/GenBank/DDBJ databases">
        <authorList>
            <person name="Sun Q."/>
            <person name="Ohkuma M."/>
        </authorList>
    </citation>
    <scope>NUCLEOTIDE SEQUENCE</scope>
    <source>
        <strain evidence="1">JCM 4518</strain>
    </source>
</reference>
<accession>A0A918T3H2</accession>
<gene>
    <name evidence="1" type="ORF">GCM10010305_30220</name>
</gene>
<dbReference type="Proteomes" id="UP000644020">
    <property type="component" value="Unassembled WGS sequence"/>
</dbReference>
<evidence type="ECO:0000313" key="2">
    <source>
        <dbReference type="Proteomes" id="UP000644020"/>
    </source>
</evidence>
<comment type="caution">
    <text evidence="1">The sequence shown here is derived from an EMBL/GenBank/DDBJ whole genome shotgun (WGS) entry which is preliminary data.</text>
</comment>